<comment type="caution">
    <text evidence="1">The sequence shown here is derived from an EMBL/GenBank/DDBJ whole genome shotgun (WGS) entry which is preliminary data.</text>
</comment>
<protein>
    <submittedName>
        <fullName evidence="1">Uncharacterized protein</fullName>
    </submittedName>
</protein>
<evidence type="ECO:0000313" key="2">
    <source>
        <dbReference type="Proteomes" id="UP001595075"/>
    </source>
</evidence>
<evidence type="ECO:0000313" key="1">
    <source>
        <dbReference type="EMBL" id="KAL2075783.1"/>
    </source>
</evidence>
<accession>A0ABR4D0U8</accession>
<name>A0ABR4D0U8_9HELO</name>
<keyword evidence="2" id="KW-1185">Reference proteome</keyword>
<dbReference type="EMBL" id="JAZHXI010000001">
    <property type="protein sequence ID" value="KAL2075783.1"/>
    <property type="molecule type" value="Genomic_DNA"/>
</dbReference>
<sequence length="75" mass="8533">MHLHIPYFAYPSICPMRPCNILYMQDFPNAIIRIQTAAIPIQVLFNTPIHYANPVFSSQYASGIQPINRSRPDAS</sequence>
<organism evidence="1 2">
    <name type="scientific">Oculimacula yallundae</name>
    <dbReference type="NCBI Taxonomy" id="86028"/>
    <lineage>
        <taxon>Eukaryota</taxon>
        <taxon>Fungi</taxon>
        <taxon>Dikarya</taxon>
        <taxon>Ascomycota</taxon>
        <taxon>Pezizomycotina</taxon>
        <taxon>Leotiomycetes</taxon>
        <taxon>Helotiales</taxon>
        <taxon>Ploettnerulaceae</taxon>
        <taxon>Oculimacula</taxon>
    </lineage>
</organism>
<gene>
    <name evidence="1" type="ORF">VTL71DRAFT_726</name>
</gene>
<reference evidence="1 2" key="1">
    <citation type="journal article" date="2024" name="Commun. Biol.">
        <title>Comparative genomic analysis of thermophilic fungi reveals convergent evolutionary adaptations and gene losses.</title>
        <authorList>
            <person name="Steindorff A.S."/>
            <person name="Aguilar-Pontes M.V."/>
            <person name="Robinson A.J."/>
            <person name="Andreopoulos B."/>
            <person name="LaButti K."/>
            <person name="Kuo A."/>
            <person name="Mondo S."/>
            <person name="Riley R."/>
            <person name="Otillar R."/>
            <person name="Haridas S."/>
            <person name="Lipzen A."/>
            <person name="Grimwood J."/>
            <person name="Schmutz J."/>
            <person name="Clum A."/>
            <person name="Reid I.D."/>
            <person name="Moisan M.C."/>
            <person name="Butler G."/>
            <person name="Nguyen T.T.M."/>
            <person name="Dewar K."/>
            <person name="Conant G."/>
            <person name="Drula E."/>
            <person name="Henrissat B."/>
            <person name="Hansel C."/>
            <person name="Singer S."/>
            <person name="Hutchinson M.I."/>
            <person name="de Vries R.P."/>
            <person name="Natvig D.O."/>
            <person name="Powell A.J."/>
            <person name="Tsang A."/>
            <person name="Grigoriev I.V."/>
        </authorList>
    </citation>
    <scope>NUCLEOTIDE SEQUENCE [LARGE SCALE GENOMIC DNA]</scope>
    <source>
        <strain evidence="1 2">CBS 494.80</strain>
    </source>
</reference>
<dbReference type="Proteomes" id="UP001595075">
    <property type="component" value="Unassembled WGS sequence"/>
</dbReference>
<proteinExistence type="predicted"/>